<dbReference type="Gene3D" id="2.130.10.10">
    <property type="entry name" value="YVTN repeat-like/Quinoprotein amine dehydrogenase"/>
    <property type="match status" value="1"/>
</dbReference>
<dbReference type="PROSITE" id="PS50294">
    <property type="entry name" value="WD_REPEATS_REGION"/>
    <property type="match status" value="1"/>
</dbReference>
<dbReference type="AlphaFoldDB" id="A0A9N8DZA0"/>
<dbReference type="GO" id="GO:0043130">
    <property type="term" value="F:ubiquitin binding"/>
    <property type="evidence" value="ECO:0007669"/>
    <property type="project" value="TreeGrafter"/>
</dbReference>
<evidence type="ECO:0000256" key="4">
    <source>
        <dbReference type="ARBA" id="ARBA00022737"/>
    </source>
</evidence>
<dbReference type="Proteomes" id="UP001153069">
    <property type="component" value="Unassembled WGS sequence"/>
</dbReference>
<evidence type="ECO:0000256" key="3">
    <source>
        <dbReference type="ARBA" id="ARBA00022574"/>
    </source>
</evidence>
<feature type="repeat" description="WD" evidence="5">
    <location>
        <begin position="109"/>
        <end position="157"/>
    </location>
</feature>
<dbReference type="OrthoDB" id="10265988at2759"/>
<protein>
    <submittedName>
        <fullName evidence="8">Phospholipase A-2-activating protein</fullName>
    </submittedName>
</protein>
<name>A0A9N8DZA0_9STRA</name>
<keyword evidence="9" id="KW-1185">Reference proteome</keyword>
<evidence type="ECO:0000313" key="9">
    <source>
        <dbReference type="Proteomes" id="UP001153069"/>
    </source>
</evidence>
<dbReference type="PROSITE" id="PS51394">
    <property type="entry name" value="PFU"/>
    <property type="match status" value="1"/>
</dbReference>
<dbReference type="PANTHER" id="PTHR19849">
    <property type="entry name" value="PHOSPHOLIPASE A-2-ACTIVATING PROTEIN"/>
    <property type="match status" value="1"/>
</dbReference>
<dbReference type="InterPro" id="IPR013535">
    <property type="entry name" value="PUL_dom"/>
</dbReference>
<dbReference type="GO" id="GO:0005634">
    <property type="term" value="C:nucleus"/>
    <property type="evidence" value="ECO:0007669"/>
    <property type="project" value="TreeGrafter"/>
</dbReference>
<evidence type="ECO:0000259" key="6">
    <source>
        <dbReference type="PROSITE" id="PS51394"/>
    </source>
</evidence>
<evidence type="ECO:0000256" key="2">
    <source>
        <dbReference type="ARBA" id="ARBA00022490"/>
    </source>
</evidence>
<dbReference type="GO" id="GO:0043161">
    <property type="term" value="P:proteasome-mediated ubiquitin-dependent protein catabolic process"/>
    <property type="evidence" value="ECO:0007669"/>
    <property type="project" value="TreeGrafter"/>
</dbReference>
<dbReference type="InterPro" id="IPR019775">
    <property type="entry name" value="WD40_repeat_CS"/>
</dbReference>
<organism evidence="8 9">
    <name type="scientific">Seminavis robusta</name>
    <dbReference type="NCBI Taxonomy" id="568900"/>
    <lineage>
        <taxon>Eukaryota</taxon>
        <taxon>Sar</taxon>
        <taxon>Stramenopiles</taxon>
        <taxon>Ochrophyta</taxon>
        <taxon>Bacillariophyta</taxon>
        <taxon>Bacillariophyceae</taxon>
        <taxon>Bacillariophycidae</taxon>
        <taxon>Naviculales</taxon>
        <taxon>Naviculaceae</taxon>
        <taxon>Seminavis</taxon>
    </lineage>
</organism>
<proteinExistence type="predicted"/>
<evidence type="ECO:0000256" key="1">
    <source>
        <dbReference type="ARBA" id="ARBA00004496"/>
    </source>
</evidence>
<comment type="subcellular location">
    <subcellularLocation>
        <location evidence="1">Cytoplasm</location>
    </subcellularLocation>
</comment>
<keyword evidence="4" id="KW-0677">Repeat</keyword>
<dbReference type="EMBL" id="CAICTM010000494">
    <property type="protein sequence ID" value="CAB9511653.1"/>
    <property type="molecule type" value="Genomic_DNA"/>
</dbReference>
<dbReference type="PROSITE" id="PS50082">
    <property type="entry name" value="WD_REPEATS_2"/>
    <property type="match status" value="1"/>
</dbReference>
<dbReference type="GO" id="GO:0005737">
    <property type="term" value="C:cytoplasm"/>
    <property type="evidence" value="ECO:0007669"/>
    <property type="project" value="UniProtKB-SubCell"/>
</dbReference>
<evidence type="ECO:0000256" key="5">
    <source>
        <dbReference type="PROSITE-ProRule" id="PRU00221"/>
    </source>
</evidence>
<dbReference type="Gene3D" id="1.25.10.10">
    <property type="entry name" value="Leucine-rich Repeat Variant"/>
    <property type="match status" value="1"/>
</dbReference>
<dbReference type="InterPro" id="IPR036322">
    <property type="entry name" value="WD40_repeat_dom_sf"/>
</dbReference>
<gene>
    <name evidence="8" type="ORF">SEMRO_495_G154490.1</name>
</gene>
<dbReference type="InterPro" id="IPR011989">
    <property type="entry name" value="ARM-like"/>
</dbReference>
<dbReference type="Pfam" id="PF09070">
    <property type="entry name" value="PFU"/>
    <property type="match status" value="1"/>
</dbReference>
<dbReference type="InterPro" id="IPR015155">
    <property type="entry name" value="PFU"/>
</dbReference>
<evidence type="ECO:0000313" key="8">
    <source>
        <dbReference type="EMBL" id="CAB9511653.1"/>
    </source>
</evidence>
<accession>A0A9N8DZA0</accession>
<dbReference type="PROSITE" id="PS51396">
    <property type="entry name" value="PUL"/>
    <property type="match status" value="1"/>
</dbReference>
<dbReference type="GO" id="GO:0010992">
    <property type="term" value="P:ubiquitin recycling"/>
    <property type="evidence" value="ECO:0007669"/>
    <property type="project" value="TreeGrafter"/>
</dbReference>
<sequence length="801" mass="85914">MQVDWELSQSLTSDGQGVRCACILPPAVADGPDSFRVVTGNQGGGLCEYGVPSGNINLIAFQHNHSVTALLSAPSSCADENHKQIYASGCKDAQIRLFNGTSHEVTSTLTGHEKPVTSLAWCPKPSGSGGFPYYLVSGSWDGTAKVWDVDRKVVVATMPNHENSVCVYGISSSPDKNKIQVATGSAGAAQNNQISGFTVRLWQIDVVTGQVQMLHSVANDHGGPIRDICGITVDGKNYLATCSNDGTVKQREEGTGKSTSTLTLIPEQSDHPPMLLSVVSIDSLLIGSAEDGHVAVWNLEEQVQPQVILHTECVWRTVAMPNGDFGTCCQDGTLRIFTRATERMAPEAERQSFVDEVAKAMQKKSSGPSDEEVAKLPKWEEQRQQMIGRSEGQVQLFQKNGRAIAAQWSMASRTWVEVGEVMGSRDSGTIDGVAYDHILPIEVDTTGGEVAKLQIGYNNGENPFVAAQRFIDAHMLPQHHLSEIADYIQQRVGNSKTTLGGGGGGPAASSSVGGGPVAGVPIASYEHLPSKTYKSFEISEKSATATFEKMKTKIQEMGKLSEEQLACVSSLMQTLAASNRYHATKLEDAELKVLLDMLEQLPPAEAFPFLDLARYAALHPDGASTARASYWDRMIQKVLNLSEDTSGLEGPAAVAIPMLSLRVFANCFKGGPGSLQAVSSSLSPILGRAEAHSKSKNKNIRLSVATVLYNICHYIHSNPSVASESIVLPTVTTINTIIEAKTYETEALYRSMVALGTLVMSNKEAKEAAKAARLSTKVEPAASPHTPQAKKLAKEIYSLLA</sequence>
<dbReference type="InterPro" id="IPR038122">
    <property type="entry name" value="PFU_sf"/>
</dbReference>
<feature type="domain" description="PFU" evidence="6">
    <location>
        <begin position="407"/>
        <end position="502"/>
    </location>
</feature>
<dbReference type="Gene3D" id="3.10.20.870">
    <property type="entry name" value="PFU (PLAA family ubiquitin binding), C-terminal domain"/>
    <property type="match status" value="1"/>
</dbReference>
<dbReference type="PROSITE" id="PS00678">
    <property type="entry name" value="WD_REPEATS_1"/>
    <property type="match status" value="1"/>
</dbReference>
<feature type="domain" description="PUL" evidence="7">
    <location>
        <begin position="526"/>
        <end position="799"/>
    </location>
</feature>
<comment type="caution">
    <text evidence="8">The sequence shown here is derived from an EMBL/GenBank/DDBJ whole genome shotgun (WGS) entry which is preliminary data.</text>
</comment>
<dbReference type="InterPro" id="IPR001680">
    <property type="entry name" value="WD40_rpt"/>
</dbReference>
<dbReference type="SUPFAM" id="SSF50978">
    <property type="entry name" value="WD40 repeat-like"/>
    <property type="match status" value="1"/>
</dbReference>
<dbReference type="InterPro" id="IPR015943">
    <property type="entry name" value="WD40/YVTN_repeat-like_dom_sf"/>
</dbReference>
<evidence type="ECO:0000259" key="7">
    <source>
        <dbReference type="PROSITE" id="PS51396"/>
    </source>
</evidence>
<dbReference type="PANTHER" id="PTHR19849:SF0">
    <property type="entry name" value="PHOSPHOLIPASE A-2-ACTIVATING PROTEIN"/>
    <property type="match status" value="1"/>
</dbReference>
<keyword evidence="2" id="KW-0963">Cytoplasm</keyword>
<keyword evidence="3 5" id="KW-0853">WD repeat</keyword>
<dbReference type="Pfam" id="PF08324">
    <property type="entry name" value="PUL"/>
    <property type="match status" value="1"/>
</dbReference>
<reference evidence="8" key="1">
    <citation type="submission" date="2020-06" db="EMBL/GenBank/DDBJ databases">
        <authorList>
            <consortium name="Plant Systems Biology data submission"/>
        </authorList>
    </citation>
    <scope>NUCLEOTIDE SEQUENCE</scope>
    <source>
        <strain evidence="8">D6</strain>
    </source>
</reference>
<dbReference type="SMART" id="SM00320">
    <property type="entry name" value="WD40"/>
    <property type="match status" value="6"/>
</dbReference>
<dbReference type="Pfam" id="PF00400">
    <property type="entry name" value="WD40"/>
    <property type="match status" value="2"/>
</dbReference>